<dbReference type="AlphaFoldDB" id="F0WA05"/>
<sequence>MRSRLGQISPAGISAKAAAFSSELQQRMGEVGVDVLYNADQTPVFFENISTKTIEAKGPQTVWVRTGGKKKERVKCMLLGDSFGNEYQPFLIFKTTTPMKKETAAENNAKRHVFGKRLWIKPCDLQSTFGVPIYANATVWWNAEMSVRYLEYHFGERQNGCKFALKSSAWCLCELRVRWAKMLHQQLGSHRDGGDSFKLVPPTRDDMVEWLAEAWQEFSIVAIINGFSPSLKEGELPESMRTSYNNLASRLQDINLLDGDVGIVSVSSDVVDSILESNR</sequence>
<reference evidence="1" key="1">
    <citation type="journal article" date="2011" name="PLoS Biol.">
        <title>Gene gain and loss during evolution of obligate parasitism in the white rust pathogen of Arabidopsis thaliana.</title>
        <authorList>
            <person name="Kemen E."/>
            <person name="Gardiner A."/>
            <person name="Schultz-Larsen T."/>
            <person name="Kemen A.C."/>
            <person name="Balmuth A.L."/>
            <person name="Robert-Seilaniantz A."/>
            <person name="Bailey K."/>
            <person name="Holub E."/>
            <person name="Studholme D.J."/>
            <person name="Maclean D."/>
            <person name="Jones J.D."/>
        </authorList>
    </citation>
    <scope>NUCLEOTIDE SEQUENCE</scope>
</reference>
<protein>
    <submittedName>
        <fullName evidence="1">Uncharacterized protein AlNc14C42G3551</fullName>
    </submittedName>
</protein>
<evidence type="ECO:0000313" key="1">
    <source>
        <dbReference type="EMBL" id="CCA17973.1"/>
    </source>
</evidence>
<dbReference type="HOGENOM" id="CLU_031434_0_0_1"/>
<name>F0WA05_9STRA</name>
<gene>
    <name evidence="1" type="primary">AlNc14C42G3551</name>
    <name evidence="1" type="ORF">ALNC14_041160</name>
</gene>
<accession>F0WA05</accession>
<proteinExistence type="predicted"/>
<organism evidence="1">
    <name type="scientific">Albugo laibachii Nc14</name>
    <dbReference type="NCBI Taxonomy" id="890382"/>
    <lineage>
        <taxon>Eukaryota</taxon>
        <taxon>Sar</taxon>
        <taxon>Stramenopiles</taxon>
        <taxon>Oomycota</taxon>
        <taxon>Peronosporomycetes</taxon>
        <taxon>Albuginales</taxon>
        <taxon>Albuginaceae</taxon>
        <taxon>Albugo</taxon>
    </lineage>
</organism>
<dbReference type="EMBL" id="FR824087">
    <property type="protein sequence ID" value="CCA17973.1"/>
    <property type="molecule type" value="Genomic_DNA"/>
</dbReference>
<reference evidence="1" key="2">
    <citation type="submission" date="2011-02" db="EMBL/GenBank/DDBJ databases">
        <authorList>
            <person name="MacLean D."/>
        </authorList>
    </citation>
    <scope>NUCLEOTIDE SEQUENCE</scope>
</reference>